<dbReference type="EMBL" id="JAXIOK010000006">
    <property type="protein sequence ID" value="KAK4768338.1"/>
    <property type="molecule type" value="Genomic_DNA"/>
</dbReference>
<dbReference type="AlphaFoldDB" id="A0AAN7KPA6"/>
<accession>A0AAN7KPA6</accession>
<dbReference type="Proteomes" id="UP001345219">
    <property type="component" value="Chromosome 3"/>
</dbReference>
<gene>
    <name evidence="1" type="ORF">SAY87_003479</name>
</gene>
<evidence type="ECO:0000313" key="1">
    <source>
        <dbReference type="EMBL" id="KAK4768338.1"/>
    </source>
</evidence>
<comment type="caution">
    <text evidence="1">The sequence shown here is derived from an EMBL/GenBank/DDBJ whole genome shotgun (WGS) entry which is preliminary data.</text>
</comment>
<keyword evidence="2" id="KW-1185">Reference proteome</keyword>
<organism evidence="1 2">
    <name type="scientific">Trapa incisa</name>
    <dbReference type="NCBI Taxonomy" id="236973"/>
    <lineage>
        <taxon>Eukaryota</taxon>
        <taxon>Viridiplantae</taxon>
        <taxon>Streptophyta</taxon>
        <taxon>Embryophyta</taxon>
        <taxon>Tracheophyta</taxon>
        <taxon>Spermatophyta</taxon>
        <taxon>Magnoliopsida</taxon>
        <taxon>eudicotyledons</taxon>
        <taxon>Gunneridae</taxon>
        <taxon>Pentapetalae</taxon>
        <taxon>rosids</taxon>
        <taxon>malvids</taxon>
        <taxon>Myrtales</taxon>
        <taxon>Lythraceae</taxon>
        <taxon>Trapa</taxon>
    </lineage>
</organism>
<reference evidence="1 2" key="1">
    <citation type="journal article" date="2023" name="Hortic Res">
        <title>Pangenome of water caltrop reveals structural variations and asymmetric subgenome divergence after allopolyploidization.</title>
        <authorList>
            <person name="Zhang X."/>
            <person name="Chen Y."/>
            <person name="Wang L."/>
            <person name="Yuan Y."/>
            <person name="Fang M."/>
            <person name="Shi L."/>
            <person name="Lu R."/>
            <person name="Comes H.P."/>
            <person name="Ma Y."/>
            <person name="Chen Y."/>
            <person name="Huang G."/>
            <person name="Zhou Y."/>
            <person name="Zheng Z."/>
            <person name="Qiu Y."/>
        </authorList>
    </citation>
    <scope>NUCLEOTIDE SEQUENCE [LARGE SCALE GENOMIC DNA]</scope>
    <source>
        <tissue evidence="1">Roots</tissue>
    </source>
</reference>
<name>A0AAN7KPA6_9MYRT</name>
<evidence type="ECO:0000313" key="2">
    <source>
        <dbReference type="Proteomes" id="UP001345219"/>
    </source>
</evidence>
<sequence>MAGNNTVRRLESQRYFTCEVAPSMLMMTRRRMEGRCSRYPRMETILEEGHSEVSAEAAAFQKGAIYFLPIPTKHRITYYFRYAIFGLIDFSEEAFRSVPSSSTSVTIWPQSSMP</sequence>
<proteinExistence type="predicted"/>
<protein>
    <submittedName>
        <fullName evidence="1">Uncharacterized protein</fullName>
    </submittedName>
</protein>